<dbReference type="EC" id="2.4.1.142" evidence="3"/>
<protein>
    <recommendedName>
        <fullName evidence="4">Chitobiosyldiphosphodolichol beta-mannosyltransferase</fullName>
        <ecNumber evidence="3">2.4.1.142</ecNumber>
    </recommendedName>
    <alternativeName>
        <fullName evidence="19">Asparagine-linked glycosylation protein 1 homolog</fullName>
    </alternativeName>
    <alternativeName>
        <fullName evidence="14">Beta-1,4-mannosyltransferase</fullName>
    </alternativeName>
    <alternativeName>
        <fullName evidence="15">GDP-Man:GlcNAc2-PP-dolichol mannosyltransferase</fullName>
    </alternativeName>
    <alternativeName>
        <fullName evidence="13">GDP-mannose-dolichol diphosphochitobiose mannosyltransferase</fullName>
    </alternativeName>
</protein>
<feature type="transmembrane region" description="Helical" evidence="20">
    <location>
        <begin position="98"/>
        <end position="116"/>
    </location>
</feature>
<evidence type="ECO:0000256" key="1">
    <source>
        <dbReference type="ARBA" id="ARBA00004389"/>
    </source>
</evidence>
<evidence type="ECO:0000256" key="17">
    <source>
        <dbReference type="ARBA" id="ARBA00056362"/>
    </source>
</evidence>
<dbReference type="InterPro" id="IPR026051">
    <property type="entry name" value="ALG1-like"/>
</dbReference>
<keyword evidence="5" id="KW-0597">Phosphoprotein</keyword>
<dbReference type="Pfam" id="PF13439">
    <property type="entry name" value="Glyco_transf_4"/>
    <property type="match status" value="1"/>
</dbReference>
<feature type="domain" description="Glycosyltransferase subfamily 4-like N-terminal" evidence="22">
    <location>
        <begin position="26"/>
        <end position="182"/>
    </location>
</feature>
<dbReference type="GO" id="GO:0005789">
    <property type="term" value="C:endoplasmic reticulum membrane"/>
    <property type="evidence" value="ECO:0007669"/>
    <property type="project" value="UniProtKB-SubCell"/>
</dbReference>
<evidence type="ECO:0000256" key="15">
    <source>
        <dbReference type="ARBA" id="ARBA00033088"/>
    </source>
</evidence>
<evidence type="ECO:0000256" key="20">
    <source>
        <dbReference type="SAM" id="Phobius"/>
    </source>
</evidence>
<accession>A0AAW1CWI3</accession>
<evidence type="ECO:0000259" key="22">
    <source>
        <dbReference type="Pfam" id="PF13439"/>
    </source>
</evidence>
<dbReference type="PANTHER" id="PTHR13036:SF0">
    <property type="entry name" value="CHITOBIOSYLDIPHOSPHODOLICHOL BETA-MANNOSYLTRANSFERASE"/>
    <property type="match status" value="1"/>
</dbReference>
<comment type="pathway">
    <text evidence="2">Protein modification; protein glycosylation.</text>
</comment>
<keyword evidence="6" id="KW-0328">Glycosyltransferase</keyword>
<evidence type="ECO:0000256" key="2">
    <source>
        <dbReference type="ARBA" id="ARBA00004922"/>
    </source>
</evidence>
<evidence type="ECO:0000256" key="11">
    <source>
        <dbReference type="ARBA" id="ARBA00022989"/>
    </source>
</evidence>
<gene>
    <name evidence="23" type="ORF">O3M35_011641</name>
</gene>
<evidence type="ECO:0000256" key="3">
    <source>
        <dbReference type="ARBA" id="ARBA00012611"/>
    </source>
</evidence>
<evidence type="ECO:0000256" key="7">
    <source>
        <dbReference type="ARBA" id="ARBA00022679"/>
    </source>
</evidence>
<name>A0AAW1CWI3_9HEMI</name>
<dbReference type="AlphaFoldDB" id="A0AAW1CWI3"/>
<proteinExistence type="inferred from homology"/>
<dbReference type="Gene3D" id="3.40.50.2000">
    <property type="entry name" value="Glycogen Phosphorylase B"/>
    <property type="match status" value="2"/>
</dbReference>
<comment type="subcellular location">
    <subcellularLocation>
        <location evidence="1">Endoplasmic reticulum membrane</location>
        <topology evidence="1">Single-pass membrane protein</topology>
    </subcellularLocation>
</comment>
<reference evidence="23 24" key="1">
    <citation type="submission" date="2022-12" db="EMBL/GenBank/DDBJ databases">
        <title>Chromosome-level genome assembly of true bugs.</title>
        <authorList>
            <person name="Ma L."/>
            <person name="Li H."/>
        </authorList>
    </citation>
    <scope>NUCLEOTIDE SEQUENCE [LARGE SCALE GENOMIC DNA]</scope>
    <source>
        <strain evidence="23">Lab_2022b</strain>
    </source>
</reference>
<evidence type="ECO:0000256" key="8">
    <source>
        <dbReference type="ARBA" id="ARBA00022692"/>
    </source>
</evidence>
<evidence type="ECO:0000256" key="6">
    <source>
        <dbReference type="ARBA" id="ARBA00022676"/>
    </source>
</evidence>
<keyword evidence="9" id="KW-0256">Endoplasmic reticulum</keyword>
<evidence type="ECO:0000256" key="19">
    <source>
        <dbReference type="ARBA" id="ARBA00082785"/>
    </source>
</evidence>
<feature type="domain" description="Glycosyl transferase family 1" evidence="21">
    <location>
        <begin position="236"/>
        <end position="393"/>
    </location>
</feature>
<comment type="caution">
    <text evidence="23">The sequence shown here is derived from an EMBL/GenBank/DDBJ whole genome shotgun (WGS) entry which is preliminary data.</text>
</comment>
<evidence type="ECO:0000256" key="13">
    <source>
        <dbReference type="ARBA" id="ARBA00031434"/>
    </source>
</evidence>
<dbReference type="InterPro" id="IPR028098">
    <property type="entry name" value="Glyco_trans_4-like_N"/>
</dbReference>
<keyword evidence="7" id="KW-0808">Transferase</keyword>
<dbReference type="Proteomes" id="UP001461498">
    <property type="component" value="Unassembled WGS sequence"/>
</dbReference>
<evidence type="ECO:0000256" key="4">
    <source>
        <dbReference type="ARBA" id="ARBA00015841"/>
    </source>
</evidence>
<keyword evidence="12 20" id="KW-0472">Membrane</keyword>
<dbReference type="Pfam" id="PF00534">
    <property type="entry name" value="Glycos_transf_1"/>
    <property type="match status" value="1"/>
</dbReference>
<evidence type="ECO:0000256" key="5">
    <source>
        <dbReference type="ARBA" id="ARBA00022553"/>
    </source>
</evidence>
<evidence type="ECO:0000259" key="21">
    <source>
        <dbReference type="Pfam" id="PF00534"/>
    </source>
</evidence>
<dbReference type="InterPro" id="IPR001296">
    <property type="entry name" value="Glyco_trans_1"/>
</dbReference>
<evidence type="ECO:0000256" key="9">
    <source>
        <dbReference type="ARBA" id="ARBA00022824"/>
    </source>
</evidence>
<dbReference type="EMBL" id="JAPXFL010000008">
    <property type="protein sequence ID" value="KAK9502969.1"/>
    <property type="molecule type" value="Genomic_DNA"/>
</dbReference>
<evidence type="ECO:0000313" key="23">
    <source>
        <dbReference type="EMBL" id="KAK9502969.1"/>
    </source>
</evidence>
<keyword evidence="11 20" id="KW-1133">Transmembrane helix</keyword>
<dbReference type="SUPFAM" id="SSF53756">
    <property type="entry name" value="UDP-Glycosyltransferase/glycogen phosphorylase"/>
    <property type="match status" value="1"/>
</dbReference>
<evidence type="ECO:0000256" key="18">
    <source>
        <dbReference type="ARBA" id="ARBA00061237"/>
    </source>
</evidence>
<dbReference type="FunFam" id="3.40.50.2000:FF:000096">
    <property type="entry name" value="ALG1, chitobiosyldiphosphodolichol beta-mannosyltransferase"/>
    <property type="match status" value="1"/>
</dbReference>
<feature type="transmembrane region" description="Helical" evidence="20">
    <location>
        <begin position="72"/>
        <end position="91"/>
    </location>
</feature>
<sequence length="422" mass="48572">MSKKNVCVVGLCDVGRSPRFQYHCISLAEEGYNVNVIGYKGAKPKEKIISNKNIRISYLPPVPEFNKYLPRILAYLFKVIWQSITLMWCFLFKRRSHFVFVHSPPAIPVFAVAWLYTLMARAVFIIDWHNYAYTMMALTLGEKSFLVKMSYWIECYFGRKAAYNICVTKAMRMDLLQRWGIIAKVLYDRPPEEFQRTPLEERHQLFTRLSQRYPVLGGGVHSTAFTTITANGAVSLRPDRPALLVSSTSWTEDEDFNILLSALIDYDKSDREDLPKLVCIITGRGPLKDYYVGIIQATKWSKVCIVTPWLEAEDYPLLLGSADLGVCLHTSSSGLDLPMKVVDMFGCGLPVLAHDFKCVGELVRHGENGLIFKDANELFTQLIDWFSDFPEKEHTQFQKHIKTFQSLRWHQNWVQQALPIFK</sequence>
<keyword evidence="10" id="KW-0735">Signal-anchor</keyword>
<evidence type="ECO:0000256" key="14">
    <source>
        <dbReference type="ARBA" id="ARBA00031566"/>
    </source>
</evidence>
<evidence type="ECO:0000256" key="12">
    <source>
        <dbReference type="ARBA" id="ARBA00023136"/>
    </source>
</evidence>
<keyword evidence="8 20" id="KW-0812">Transmembrane</keyword>
<keyword evidence="24" id="KW-1185">Reference proteome</keyword>
<dbReference type="GO" id="GO:0004578">
    <property type="term" value="F:chitobiosyldiphosphodolichol beta-mannosyltransferase activity"/>
    <property type="evidence" value="ECO:0007669"/>
    <property type="project" value="UniProtKB-EC"/>
</dbReference>
<evidence type="ECO:0000256" key="16">
    <source>
        <dbReference type="ARBA" id="ARBA00045071"/>
    </source>
</evidence>
<evidence type="ECO:0000256" key="10">
    <source>
        <dbReference type="ARBA" id="ARBA00022968"/>
    </source>
</evidence>
<dbReference type="PANTHER" id="PTHR13036">
    <property type="entry name" value="BETA1,4 MANNOSYLTRANSFERASE"/>
    <property type="match status" value="1"/>
</dbReference>
<evidence type="ECO:0000313" key="24">
    <source>
        <dbReference type="Proteomes" id="UP001461498"/>
    </source>
</evidence>
<organism evidence="23 24">
    <name type="scientific">Rhynocoris fuscipes</name>
    <dbReference type="NCBI Taxonomy" id="488301"/>
    <lineage>
        <taxon>Eukaryota</taxon>
        <taxon>Metazoa</taxon>
        <taxon>Ecdysozoa</taxon>
        <taxon>Arthropoda</taxon>
        <taxon>Hexapoda</taxon>
        <taxon>Insecta</taxon>
        <taxon>Pterygota</taxon>
        <taxon>Neoptera</taxon>
        <taxon>Paraneoptera</taxon>
        <taxon>Hemiptera</taxon>
        <taxon>Heteroptera</taxon>
        <taxon>Panheteroptera</taxon>
        <taxon>Cimicomorpha</taxon>
        <taxon>Reduviidae</taxon>
        <taxon>Harpactorinae</taxon>
        <taxon>Harpactorini</taxon>
        <taxon>Rhynocoris</taxon>
    </lineage>
</organism>
<comment type="similarity">
    <text evidence="18">Belongs to the glycosyltransferase group 1 family. Glycosyltransferase 33 subfamily.</text>
</comment>
<comment type="function">
    <text evidence="17">Mannosyltransferase that operates in the biosynthetic pathway of dolichol-linked oligosaccharides, the glycan precursors employed in protein asparagine (N)-glycosylation. The assembly of dolichol-linked oligosaccharides begins on the cytosolic side of the endoplasmic reticulum membrane and finishes in its lumen. The sequential addition of sugars to dolichol pyrophosphate produces dolichol-linked oligosaccharides containing fourteen sugars, including two GlcNAcs, nine mannoses and three glucoses. Once assembled, the oligosaccharide is transferred from the lipid to nascent proteins by oligosaccharyltransferases. Catalyzes, on the cytoplasmic face of the endoplasmic reticulum, the addition of the first mannose residues to the dolichol-linked oligosaccharide chain, to produce Man1GlcNAc(2)-PP-dolichol core oligosaccharide. Man1GlcNAc(2)-PP-dolichol is a substrate for ALG2, the following enzyme in the biosynthetic pathway.</text>
</comment>
<comment type="catalytic activity">
    <reaction evidence="16">
        <text>an N,N'-diacetylchitobiosyl-diphospho-di-trans,poly-cis-dolichol + GDP-alpha-D-mannose = a beta-D-Man-(1-&gt;4)-beta-D-GlcNAc-(1-&gt;4)-alpha-D-GlcNAc-diphospho-di-trans,poly-cis-dolichol + GDP + H(+)</text>
        <dbReference type="Rhea" id="RHEA:13865"/>
        <dbReference type="Rhea" id="RHEA-COMP:19510"/>
        <dbReference type="Rhea" id="RHEA-COMP:19511"/>
        <dbReference type="ChEBI" id="CHEBI:15378"/>
        <dbReference type="ChEBI" id="CHEBI:57269"/>
        <dbReference type="ChEBI" id="CHEBI:57527"/>
        <dbReference type="ChEBI" id="CHEBI:58189"/>
        <dbReference type="ChEBI" id="CHEBI:58472"/>
        <dbReference type="EC" id="2.4.1.142"/>
    </reaction>
    <physiologicalReaction direction="left-to-right" evidence="16">
        <dbReference type="Rhea" id="RHEA:13866"/>
    </physiologicalReaction>
</comment>